<dbReference type="Proteomes" id="UP000724584">
    <property type="component" value="Unassembled WGS sequence"/>
</dbReference>
<keyword evidence="2" id="KW-1185">Reference proteome</keyword>
<gene>
    <name evidence="1" type="ORF">F5144DRAFT_595713</name>
</gene>
<proteinExistence type="predicted"/>
<accession>A0ACB7P4K7</accession>
<sequence length="323" mass="35055">MASTLPPGAIQPPPNMVVFGPDANCTLELCPVEMSVYGYQPSLVANIIFIALYTVSIALHLYLGLRWKHWWFMGCMLVGGANAIAGYVGRVLLHYNPFSFAAFMLQIICVTSGPVYYCAAIYVTLSMAITSLSPTPTLSRLPPTLFYYIFIPSDLLSLVFQAAGGALSTESAGSSTLGVNLALAGLSLQVFTIVLFCGFFGDFLVRYFRFRKGKGVGGYERGYEGVGGAGGMPDGKRLKLFFGFMVLAVVLILVRCAYRLVELKEGYGGELVSNEALFIGLEGVLVLVAVYCLMIAHPGFVFKRGARNRSSAISQQELQEYNK</sequence>
<protein>
    <submittedName>
        <fullName evidence="1">RTA1 like protein-domain-containing protein</fullName>
    </submittedName>
</protein>
<organism evidence="1 2">
    <name type="scientific">Chaetomium tenue</name>
    <dbReference type="NCBI Taxonomy" id="1854479"/>
    <lineage>
        <taxon>Eukaryota</taxon>
        <taxon>Fungi</taxon>
        <taxon>Dikarya</taxon>
        <taxon>Ascomycota</taxon>
        <taxon>Pezizomycotina</taxon>
        <taxon>Sordariomycetes</taxon>
        <taxon>Sordariomycetidae</taxon>
        <taxon>Sordariales</taxon>
        <taxon>Chaetomiaceae</taxon>
        <taxon>Chaetomium</taxon>
    </lineage>
</organism>
<reference evidence="1 2" key="1">
    <citation type="journal article" date="2021" name="Nat. Commun.">
        <title>Genetic determinants of endophytism in the Arabidopsis root mycobiome.</title>
        <authorList>
            <person name="Mesny F."/>
            <person name="Miyauchi S."/>
            <person name="Thiergart T."/>
            <person name="Pickel B."/>
            <person name="Atanasova L."/>
            <person name="Karlsson M."/>
            <person name="Huettel B."/>
            <person name="Barry K.W."/>
            <person name="Haridas S."/>
            <person name="Chen C."/>
            <person name="Bauer D."/>
            <person name="Andreopoulos W."/>
            <person name="Pangilinan J."/>
            <person name="LaButti K."/>
            <person name="Riley R."/>
            <person name="Lipzen A."/>
            <person name="Clum A."/>
            <person name="Drula E."/>
            <person name="Henrissat B."/>
            <person name="Kohler A."/>
            <person name="Grigoriev I.V."/>
            <person name="Martin F.M."/>
            <person name="Hacquard S."/>
        </authorList>
    </citation>
    <scope>NUCLEOTIDE SEQUENCE [LARGE SCALE GENOMIC DNA]</scope>
    <source>
        <strain evidence="1 2">MPI-SDFR-AT-0079</strain>
    </source>
</reference>
<name>A0ACB7P4K7_9PEZI</name>
<evidence type="ECO:0000313" key="2">
    <source>
        <dbReference type="Proteomes" id="UP000724584"/>
    </source>
</evidence>
<comment type="caution">
    <text evidence="1">The sequence shown here is derived from an EMBL/GenBank/DDBJ whole genome shotgun (WGS) entry which is preliminary data.</text>
</comment>
<dbReference type="EMBL" id="JAGIZQ010000006">
    <property type="protein sequence ID" value="KAH6623571.1"/>
    <property type="molecule type" value="Genomic_DNA"/>
</dbReference>
<evidence type="ECO:0000313" key="1">
    <source>
        <dbReference type="EMBL" id="KAH6623571.1"/>
    </source>
</evidence>